<sequence>MAYNSRLLTNAKTGYGTTERESLTIIYSFQMYHHYTYGQKAMLHTEIDANVNGITCAMTKKPITQLTLSDPVLLATDYTQPPVEAIALASQEEIKQVQAANPVIRKII</sequence>
<evidence type="ECO:0000256" key="2">
    <source>
        <dbReference type="ARBA" id="ARBA00022695"/>
    </source>
</evidence>
<evidence type="ECO:0000256" key="6">
    <source>
        <dbReference type="ARBA" id="ARBA00022918"/>
    </source>
</evidence>
<evidence type="ECO:0000256" key="4">
    <source>
        <dbReference type="ARBA" id="ARBA00022759"/>
    </source>
</evidence>
<keyword evidence="2" id="KW-0548">Nucleotidyltransferase</keyword>
<dbReference type="InterPro" id="IPR043502">
    <property type="entry name" value="DNA/RNA_pol_sf"/>
</dbReference>
<evidence type="ECO:0000256" key="1">
    <source>
        <dbReference type="ARBA" id="ARBA00022679"/>
    </source>
</evidence>
<evidence type="ECO:0000256" key="3">
    <source>
        <dbReference type="ARBA" id="ARBA00022722"/>
    </source>
</evidence>
<organism evidence="8 9">
    <name type="scientific">Romanomermis culicivorax</name>
    <name type="common">Nematode worm</name>
    <dbReference type="NCBI Taxonomy" id="13658"/>
    <lineage>
        <taxon>Eukaryota</taxon>
        <taxon>Metazoa</taxon>
        <taxon>Ecdysozoa</taxon>
        <taxon>Nematoda</taxon>
        <taxon>Enoplea</taxon>
        <taxon>Dorylaimia</taxon>
        <taxon>Mermithida</taxon>
        <taxon>Mermithoidea</taxon>
        <taxon>Mermithidae</taxon>
        <taxon>Romanomermis</taxon>
    </lineage>
</organism>
<proteinExistence type="predicted"/>
<evidence type="ECO:0000259" key="7">
    <source>
        <dbReference type="Pfam" id="PF17917"/>
    </source>
</evidence>
<dbReference type="GO" id="GO:0016787">
    <property type="term" value="F:hydrolase activity"/>
    <property type="evidence" value="ECO:0007669"/>
    <property type="project" value="UniProtKB-KW"/>
</dbReference>
<dbReference type="AlphaFoldDB" id="A0A915IBI8"/>
<dbReference type="Pfam" id="PF17917">
    <property type="entry name" value="RT_RNaseH"/>
    <property type="match status" value="1"/>
</dbReference>
<accession>A0A915IBI8</accession>
<keyword evidence="5" id="KW-0378">Hydrolase</keyword>
<dbReference type="SUPFAM" id="SSF56672">
    <property type="entry name" value="DNA/RNA polymerases"/>
    <property type="match status" value="1"/>
</dbReference>
<name>A0A915IBI8_ROMCU</name>
<dbReference type="Proteomes" id="UP000887565">
    <property type="component" value="Unplaced"/>
</dbReference>
<keyword evidence="6" id="KW-0695">RNA-directed DNA polymerase</keyword>
<evidence type="ECO:0000313" key="9">
    <source>
        <dbReference type="WBParaSite" id="nRc.2.0.1.t11535-RA"/>
    </source>
</evidence>
<keyword evidence="8" id="KW-1185">Reference proteome</keyword>
<evidence type="ECO:0000256" key="5">
    <source>
        <dbReference type="ARBA" id="ARBA00022801"/>
    </source>
</evidence>
<keyword evidence="4" id="KW-0255">Endonuclease</keyword>
<keyword evidence="1" id="KW-0808">Transferase</keyword>
<dbReference type="GO" id="GO:0004519">
    <property type="term" value="F:endonuclease activity"/>
    <property type="evidence" value="ECO:0007669"/>
    <property type="project" value="UniProtKB-KW"/>
</dbReference>
<feature type="domain" description="Reverse transcriptase RNase H-like" evidence="7">
    <location>
        <begin position="2"/>
        <end position="48"/>
    </location>
</feature>
<evidence type="ECO:0000313" key="8">
    <source>
        <dbReference type="Proteomes" id="UP000887565"/>
    </source>
</evidence>
<dbReference type="WBParaSite" id="nRc.2.0.1.t11535-RA">
    <property type="protein sequence ID" value="nRc.2.0.1.t11535-RA"/>
    <property type="gene ID" value="nRc.2.0.1.g11535"/>
</dbReference>
<dbReference type="GO" id="GO:0003964">
    <property type="term" value="F:RNA-directed DNA polymerase activity"/>
    <property type="evidence" value="ECO:0007669"/>
    <property type="project" value="UniProtKB-KW"/>
</dbReference>
<keyword evidence="3" id="KW-0540">Nuclease</keyword>
<protein>
    <submittedName>
        <fullName evidence="9">Reverse transcriptase RNase H-like domain-containing protein</fullName>
    </submittedName>
</protein>
<dbReference type="InterPro" id="IPR041373">
    <property type="entry name" value="RT_RNaseH"/>
</dbReference>
<reference evidence="9" key="1">
    <citation type="submission" date="2022-11" db="UniProtKB">
        <authorList>
            <consortium name="WormBaseParasite"/>
        </authorList>
    </citation>
    <scope>IDENTIFICATION</scope>
</reference>